<organism evidence="2 3">
    <name type="scientific">Hydrogenobacter thermophilus (strain DSM 6534 / IAM 12695 / TK-6)</name>
    <dbReference type="NCBI Taxonomy" id="608538"/>
    <lineage>
        <taxon>Bacteria</taxon>
        <taxon>Pseudomonadati</taxon>
        <taxon>Aquificota</taxon>
        <taxon>Aquificia</taxon>
        <taxon>Aquificales</taxon>
        <taxon>Aquificaceae</taxon>
        <taxon>Hydrogenobacter</taxon>
    </lineage>
</organism>
<dbReference type="AlphaFoldDB" id="D3DH12"/>
<evidence type="ECO:0000256" key="1">
    <source>
        <dbReference type="SAM" id="Phobius"/>
    </source>
</evidence>
<dbReference type="KEGG" id="hte:Hydth_0651"/>
<reference evidence="2 3" key="1">
    <citation type="journal article" date="2010" name="J. Bacteriol.">
        <title>Complete genome sequence of the thermophilic, obligately chemolithoautotrophic hydrogen-oxidizing bacterium Hydrogenobacter thermophilus TK-6.</title>
        <authorList>
            <person name="Arai H."/>
            <person name="Kanbe H."/>
            <person name="Ishii M."/>
            <person name="Igarashi Y."/>
        </authorList>
    </citation>
    <scope>NUCLEOTIDE SEQUENCE [LARGE SCALE GENOMIC DNA]</scope>
    <source>
        <strain evidence="3">DSM 6534 / IAM 12695 / TK-6 [Tokyo]</strain>
    </source>
</reference>
<evidence type="ECO:0000313" key="2">
    <source>
        <dbReference type="EMBL" id="BAI69114.1"/>
    </source>
</evidence>
<protein>
    <submittedName>
        <fullName evidence="2">Uncharacterized protein</fullName>
    </submittedName>
</protein>
<dbReference type="eggNOG" id="COG2165">
    <property type="taxonomic scope" value="Bacteria"/>
</dbReference>
<evidence type="ECO:0000313" key="3">
    <source>
        <dbReference type="Proteomes" id="UP000002574"/>
    </source>
</evidence>
<dbReference type="STRING" id="608538.HTH_0653"/>
<dbReference type="NCBIfam" id="TIGR02532">
    <property type="entry name" value="IV_pilin_GFxxxE"/>
    <property type="match status" value="1"/>
</dbReference>
<dbReference type="Pfam" id="PF07963">
    <property type="entry name" value="N_methyl"/>
    <property type="match status" value="1"/>
</dbReference>
<dbReference type="SUPFAM" id="SSF54523">
    <property type="entry name" value="Pili subunits"/>
    <property type="match status" value="1"/>
</dbReference>
<dbReference type="PROSITE" id="PS00409">
    <property type="entry name" value="PROKAR_NTER_METHYL"/>
    <property type="match status" value="1"/>
</dbReference>
<dbReference type="InterPro" id="IPR045584">
    <property type="entry name" value="Pilin-like"/>
</dbReference>
<name>D3DH12_HYDTT</name>
<gene>
    <name evidence="2" type="ordered locus">HTH_0653</name>
</gene>
<dbReference type="KEGG" id="hth:HTH_0653"/>
<proteinExistence type="predicted"/>
<dbReference type="EMBL" id="AP011112">
    <property type="protein sequence ID" value="BAI69114.1"/>
    <property type="molecule type" value="Genomic_DNA"/>
</dbReference>
<keyword evidence="1" id="KW-0472">Membrane</keyword>
<keyword evidence="1" id="KW-0812">Transmembrane</keyword>
<dbReference type="OrthoDB" id="9964031at2"/>
<dbReference type="Proteomes" id="UP000002574">
    <property type="component" value="Chromosome"/>
</dbReference>
<dbReference type="RefSeq" id="WP_012963296.1">
    <property type="nucleotide sequence ID" value="NC_013799.1"/>
</dbReference>
<dbReference type="InterPro" id="IPR012902">
    <property type="entry name" value="N_methyl_site"/>
</dbReference>
<accession>D3DH12</accession>
<feature type="transmembrane region" description="Helical" evidence="1">
    <location>
        <begin position="6"/>
        <end position="27"/>
    </location>
</feature>
<dbReference type="Gene3D" id="3.30.700.10">
    <property type="entry name" value="Glycoprotein, Type 4 Pilin"/>
    <property type="match status" value="1"/>
</dbReference>
<sequence length="108" mass="12301">MRGFTLLELIIVITIMGMLTLVVLPVLQRSLFGERDMLKAFILKNLSIAMKEGKVIELYGDGKKIVSSEGEKIDLPYRGRCRIYPSGELRRCYFGKGGEDVYYTVFDL</sequence>
<keyword evidence="1" id="KW-1133">Transmembrane helix</keyword>
<keyword evidence="3" id="KW-1185">Reference proteome</keyword>